<gene>
    <name evidence="3" type="ORF">DSM104440_03098</name>
</gene>
<proteinExistence type="predicted"/>
<dbReference type="AlphaFoldDB" id="A0A6M4H956"/>
<keyword evidence="1" id="KW-0732">Signal</keyword>
<feature type="domain" description="SH3b" evidence="2">
    <location>
        <begin position="25"/>
        <end position="86"/>
    </location>
</feature>
<accession>A0A6M4H956</accession>
<protein>
    <recommendedName>
        <fullName evidence="2">SH3b domain-containing protein</fullName>
    </recommendedName>
</protein>
<dbReference type="InterPro" id="IPR003646">
    <property type="entry name" value="SH3-like_bac-type"/>
</dbReference>
<evidence type="ECO:0000256" key="1">
    <source>
        <dbReference type="SAM" id="SignalP"/>
    </source>
</evidence>
<feature type="chain" id="PRO_5026780644" description="SH3b domain-containing protein" evidence="1">
    <location>
        <begin position="26"/>
        <end position="173"/>
    </location>
</feature>
<feature type="signal peptide" evidence="1">
    <location>
        <begin position="1"/>
        <end position="25"/>
    </location>
</feature>
<evidence type="ECO:0000313" key="4">
    <source>
        <dbReference type="Proteomes" id="UP000503096"/>
    </source>
</evidence>
<reference evidence="3 4" key="1">
    <citation type="submission" date="2020-04" db="EMBL/GenBank/DDBJ databases">
        <title>Usitatibacter rugosus gen. nov., sp. nov. and Usitatibacter palustris sp. nov., novel members of Usitatibacteraceae fam. nov. within the order Nitrosomonadales isolated from soil.</title>
        <authorList>
            <person name="Huber K.J."/>
            <person name="Neumann-Schaal M."/>
            <person name="Geppert A."/>
            <person name="Luckner M."/>
            <person name="Wanner G."/>
            <person name="Overmann J."/>
        </authorList>
    </citation>
    <scope>NUCLEOTIDE SEQUENCE [LARGE SCALE GENOMIC DNA]</scope>
    <source>
        <strain evidence="3 4">Swamp67</strain>
    </source>
</reference>
<dbReference type="EMBL" id="CP053073">
    <property type="protein sequence ID" value="QJR16269.1"/>
    <property type="molecule type" value="Genomic_DNA"/>
</dbReference>
<dbReference type="InParanoid" id="A0A6M4H956"/>
<dbReference type="KEGG" id="upl:DSM104440_03098"/>
<dbReference type="SMART" id="SM00287">
    <property type="entry name" value="SH3b"/>
    <property type="match status" value="1"/>
</dbReference>
<dbReference type="Pfam" id="PF08239">
    <property type="entry name" value="SH3_3"/>
    <property type="match status" value="1"/>
</dbReference>
<evidence type="ECO:0000259" key="2">
    <source>
        <dbReference type="SMART" id="SM00287"/>
    </source>
</evidence>
<organism evidence="3 4">
    <name type="scientific">Usitatibacter palustris</name>
    <dbReference type="NCBI Taxonomy" id="2732487"/>
    <lineage>
        <taxon>Bacteria</taxon>
        <taxon>Pseudomonadati</taxon>
        <taxon>Pseudomonadota</taxon>
        <taxon>Betaproteobacteria</taxon>
        <taxon>Nitrosomonadales</taxon>
        <taxon>Usitatibacteraceae</taxon>
        <taxon>Usitatibacter</taxon>
    </lineage>
</organism>
<sequence>MARMKSLLQKFAITAFAVLASAAFAQEQAVTKRATELREKPASDAKTLANLPEKTPLKVLARSGGWTQVEAGTQKGWVNVFHLTFASTVTSSSGSGGLSGLTSALGFGKPKTEQAKMATIGVRGLSEEELKNASPNPEALKKMQSFRADKNAAASFARDAKLAAQNVPYPGNP</sequence>
<dbReference type="Gene3D" id="2.30.30.40">
    <property type="entry name" value="SH3 Domains"/>
    <property type="match status" value="1"/>
</dbReference>
<name>A0A6M4H956_9PROT</name>
<dbReference type="Proteomes" id="UP000503096">
    <property type="component" value="Chromosome"/>
</dbReference>
<keyword evidence="4" id="KW-1185">Reference proteome</keyword>
<evidence type="ECO:0000313" key="3">
    <source>
        <dbReference type="EMBL" id="QJR16269.1"/>
    </source>
</evidence>